<sequence>MDQNAVIILYIVKFVLGGLAAFLAIMLWSKTRDPAWMSLVAGAVTGYTGIMFNMMLDLGIITAGGIEVFGIPLSVLVFTAVPSLFFILAFVLMLIRSR</sequence>
<gene>
    <name evidence="2" type="ORF">HRQ91_11175</name>
</gene>
<name>A0A975F5G1_9SPIR</name>
<organism evidence="2 3">
    <name type="scientific">Treponema parvum</name>
    <dbReference type="NCBI Taxonomy" id="138851"/>
    <lineage>
        <taxon>Bacteria</taxon>
        <taxon>Pseudomonadati</taxon>
        <taxon>Spirochaetota</taxon>
        <taxon>Spirochaetia</taxon>
        <taxon>Spirochaetales</taxon>
        <taxon>Treponemataceae</taxon>
        <taxon>Treponema</taxon>
    </lineage>
</organism>
<dbReference type="RefSeq" id="WP_210119604.1">
    <property type="nucleotide sequence ID" value="NZ_CP054142.1"/>
</dbReference>
<dbReference type="AlphaFoldDB" id="A0A975F5G1"/>
<keyword evidence="3" id="KW-1185">Reference proteome</keyword>
<protein>
    <submittedName>
        <fullName evidence="2">Uncharacterized protein</fullName>
    </submittedName>
</protein>
<reference evidence="2 3" key="1">
    <citation type="journal article" date="2021" name="Microbiol. Resour. Announc.">
        <title>Complete Genome Sequences of Three Human Oral Treponema parvum Isolates.</title>
        <authorList>
            <person name="Zeng H."/>
            <person name="Watt R.M."/>
        </authorList>
    </citation>
    <scope>NUCLEOTIDE SEQUENCE [LARGE SCALE GENOMIC DNA]</scope>
    <source>
        <strain evidence="2 3">ATCC 700770</strain>
    </source>
</reference>
<proteinExistence type="predicted"/>
<evidence type="ECO:0000313" key="2">
    <source>
        <dbReference type="EMBL" id="QTQ14975.1"/>
    </source>
</evidence>
<keyword evidence="1" id="KW-0472">Membrane</keyword>
<feature type="transmembrane region" description="Helical" evidence="1">
    <location>
        <begin position="6"/>
        <end position="28"/>
    </location>
</feature>
<dbReference type="KEGG" id="tpav:HRQ91_11175"/>
<evidence type="ECO:0000313" key="3">
    <source>
        <dbReference type="Proteomes" id="UP000671908"/>
    </source>
</evidence>
<accession>A0A975F5G1</accession>
<feature type="transmembrane region" description="Helical" evidence="1">
    <location>
        <begin position="35"/>
        <end position="56"/>
    </location>
</feature>
<keyword evidence="1" id="KW-1133">Transmembrane helix</keyword>
<dbReference type="EMBL" id="CP054142">
    <property type="protein sequence ID" value="QTQ14975.1"/>
    <property type="molecule type" value="Genomic_DNA"/>
</dbReference>
<feature type="transmembrane region" description="Helical" evidence="1">
    <location>
        <begin position="68"/>
        <end position="95"/>
    </location>
</feature>
<dbReference type="Proteomes" id="UP000671908">
    <property type="component" value="Chromosome"/>
</dbReference>
<keyword evidence="1" id="KW-0812">Transmembrane</keyword>
<evidence type="ECO:0000256" key="1">
    <source>
        <dbReference type="SAM" id="Phobius"/>
    </source>
</evidence>